<evidence type="ECO:0000256" key="6">
    <source>
        <dbReference type="SAM" id="Phobius"/>
    </source>
</evidence>
<comment type="subcellular location">
    <subcellularLocation>
        <location evidence="1">Membrane</location>
        <topology evidence="1">Multi-pass membrane protein</topology>
    </subcellularLocation>
</comment>
<keyword evidence="9" id="KW-1185">Reference proteome</keyword>
<dbReference type="EMBL" id="JAVFWL010000007">
    <property type="protein sequence ID" value="KAK6767185.1"/>
    <property type="molecule type" value="Genomic_DNA"/>
</dbReference>
<feature type="transmembrane region" description="Helical" evidence="6">
    <location>
        <begin position="49"/>
        <end position="69"/>
    </location>
</feature>
<sequence>MSIYFIAAEDSSADNSLHLHSNAFSWLLFSGIFMGAKVPERFAPGLFDIFGYGHQLFHLCIIMVAWNLCDAAHYDCAPSAWNSSINIEIGAAFLLSTLFTVCTVKALSAKARNIKYN</sequence>
<name>A0ABR1EX04_NECAM</name>
<gene>
    <name evidence="7" type="primary">Necator_chrX.g26615</name>
    <name evidence="8" type="synonym">Necator_2022.05.29.01.07.g2</name>
    <name evidence="7" type="ORF">RB195_026447</name>
    <name evidence="8" type="ORF">RB195_026451</name>
</gene>
<reference evidence="7 9" key="1">
    <citation type="submission" date="2023-08" db="EMBL/GenBank/DDBJ databases">
        <title>A Necator americanus chromosomal reference genome.</title>
        <authorList>
            <person name="Ilik V."/>
            <person name="Petrzelkova K.J."/>
            <person name="Pardy F."/>
            <person name="Fuh T."/>
            <person name="Niatou-Singa F.S."/>
            <person name="Gouil Q."/>
            <person name="Baker L."/>
            <person name="Ritchie M.E."/>
            <person name="Jex A.R."/>
            <person name="Gazzola D."/>
            <person name="Li H."/>
            <person name="Toshio Fujiwara R."/>
            <person name="Zhan B."/>
            <person name="Aroian R.V."/>
            <person name="Pafco B."/>
            <person name="Schwarz E.M."/>
        </authorList>
    </citation>
    <scope>NUCLEOTIDE SEQUENCE [LARGE SCALE GENOMIC DNA]</scope>
    <source>
        <strain evidence="7 9">Aroian</strain>
        <tissue evidence="7">Whole animal</tissue>
    </source>
</reference>
<evidence type="ECO:0000256" key="5">
    <source>
        <dbReference type="ARBA" id="ARBA00023136"/>
    </source>
</evidence>
<organism evidence="7 9">
    <name type="scientific">Necator americanus</name>
    <name type="common">Human hookworm</name>
    <dbReference type="NCBI Taxonomy" id="51031"/>
    <lineage>
        <taxon>Eukaryota</taxon>
        <taxon>Metazoa</taxon>
        <taxon>Ecdysozoa</taxon>
        <taxon>Nematoda</taxon>
        <taxon>Chromadorea</taxon>
        <taxon>Rhabditida</taxon>
        <taxon>Rhabditina</taxon>
        <taxon>Rhabditomorpha</taxon>
        <taxon>Strongyloidea</taxon>
        <taxon>Ancylostomatidae</taxon>
        <taxon>Bunostominae</taxon>
        <taxon>Necator</taxon>
    </lineage>
</organism>
<evidence type="ECO:0000313" key="8">
    <source>
        <dbReference type="EMBL" id="KAK6767185.1"/>
    </source>
</evidence>
<dbReference type="Pfam" id="PF03006">
    <property type="entry name" value="HlyIII"/>
    <property type="match status" value="1"/>
</dbReference>
<protein>
    <submittedName>
        <fullName evidence="7">Uncharacterized protein</fullName>
    </submittedName>
</protein>
<feature type="transmembrane region" description="Helical" evidence="6">
    <location>
        <begin position="89"/>
        <end position="107"/>
    </location>
</feature>
<evidence type="ECO:0000256" key="4">
    <source>
        <dbReference type="ARBA" id="ARBA00022989"/>
    </source>
</evidence>
<keyword evidence="5 6" id="KW-0472">Membrane</keyword>
<comment type="similarity">
    <text evidence="2">Belongs to the ADIPOR family.</text>
</comment>
<dbReference type="Proteomes" id="UP001303046">
    <property type="component" value="Unassembled WGS sequence"/>
</dbReference>
<evidence type="ECO:0000313" key="9">
    <source>
        <dbReference type="Proteomes" id="UP001303046"/>
    </source>
</evidence>
<keyword evidence="3 6" id="KW-0812">Transmembrane</keyword>
<evidence type="ECO:0000256" key="2">
    <source>
        <dbReference type="ARBA" id="ARBA00007018"/>
    </source>
</evidence>
<accession>A0ABR1EX04</accession>
<evidence type="ECO:0000256" key="1">
    <source>
        <dbReference type="ARBA" id="ARBA00004141"/>
    </source>
</evidence>
<dbReference type="InterPro" id="IPR004254">
    <property type="entry name" value="AdipoR/HlyIII-related"/>
</dbReference>
<proteinExistence type="inferred from homology"/>
<evidence type="ECO:0000313" key="7">
    <source>
        <dbReference type="EMBL" id="KAK6767177.1"/>
    </source>
</evidence>
<comment type="caution">
    <text evidence="7">The sequence shown here is derived from an EMBL/GenBank/DDBJ whole genome shotgun (WGS) entry which is preliminary data.</text>
</comment>
<keyword evidence="4 6" id="KW-1133">Transmembrane helix</keyword>
<evidence type="ECO:0000256" key="3">
    <source>
        <dbReference type="ARBA" id="ARBA00022692"/>
    </source>
</evidence>
<dbReference type="EMBL" id="JAVFWL010000006">
    <property type="protein sequence ID" value="KAK6767177.1"/>
    <property type="molecule type" value="Genomic_DNA"/>
</dbReference>